<dbReference type="AlphaFoldDB" id="C8W5C7"/>
<dbReference type="HOGENOM" id="CLU_027562_9_6_9"/>
<dbReference type="InterPro" id="IPR004107">
    <property type="entry name" value="Integrase_SAM-like_N"/>
</dbReference>
<dbReference type="InterPro" id="IPR011010">
    <property type="entry name" value="DNA_brk_join_enz"/>
</dbReference>
<comment type="subcellular location">
    <subcellularLocation>
        <location evidence="1 10">Cytoplasm</location>
    </subcellularLocation>
</comment>
<feature type="active site" evidence="10">
    <location>
        <position position="175"/>
    </location>
</feature>
<evidence type="ECO:0000259" key="12">
    <source>
        <dbReference type="PROSITE" id="PS51898"/>
    </source>
</evidence>
<dbReference type="GO" id="GO:0003677">
    <property type="term" value="F:DNA binding"/>
    <property type="evidence" value="ECO:0007669"/>
    <property type="project" value="UniProtKB-UniRule"/>
</dbReference>
<keyword evidence="7 10" id="KW-0238">DNA-binding</keyword>
<keyword evidence="9 10" id="KW-0131">Cell cycle</keyword>
<gene>
    <name evidence="10" type="primary">xerC</name>
    <name evidence="14" type="ordered locus">Dtox_1225</name>
</gene>
<keyword evidence="5 10" id="KW-0159">Chromosome partition</keyword>
<dbReference type="PANTHER" id="PTHR30349">
    <property type="entry name" value="PHAGE INTEGRASE-RELATED"/>
    <property type="match status" value="1"/>
</dbReference>
<dbReference type="GO" id="GO:0009037">
    <property type="term" value="F:tyrosine-based site-specific recombinase activity"/>
    <property type="evidence" value="ECO:0007669"/>
    <property type="project" value="UniProtKB-UniRule"/>
</dbReference>
<proteinExistence type="inferred from homology"/>
<feature type="active site" description="O-(3'-phospho-DNA)-tyrosine intermediate" evidence="10">
    <location>
        <position position="282"/>
    </location>
</feature>
<feature type="active site" evidence="10">
    <location>
        <position position="273"/>
    </location>
</feature>
<feature type="active site" evidence="10">
    <location>
        <position position="151"/>
    </location>
</feature>
<dbReference type="EMBL" id="CP001720">
    <property type="protein sequence ID" value="ACV62109.1"/>
    <property type="molecule type" value="Genomic_DNA"/>
</dbReference>
<feature type="domain" description="Tyr recombinase" evidence="12">
    <location>
        <begin position="111"/>
        <end position="295"/>
    </location>
</feature>
<dbReference type="InterPro" id="IPR044068">
    <property type="entry name" value="CB"/>
</dbReference>
<keyword evidence="8 10" id="KW-0233">DNA recombination</keyword>
<accession>C8W5C7</accession>
<name>C8W5C7_DESAS</name>
<dbReference type="PROSITE" id="PS51900">
    <property type="entry name" value="CB"/>
    <property type="match status" value="1"/>
</dbReference>
<reference evidence="14 15" key="1">
    <citation type="journal article" date="2009" name="Stand. Genomic Sci.">
        <title>Complete genome sequence of Desulfotomaculum acetoxidans type strain (5575).</title>
        <authorList>
            <person name="Spring S."/>
            <person name="Lapidus A."/>
            <person name="Schroder M."/>
            <person name="Gleim D."/>
            <person name="Sims D."/>
            <person name="Meincke L."/>
            <person name="Glavina Del Rio T."/>
            <person name="Tice H."/>
            <person name="Copeland A."/>
            <person name="Cheng J.F."/>
            <person name="Lucas S."/>
            <person name="Chen F."/>
            <person name="Nolan M."/>
            <person name="Bruce D."/>
            <person name="Goodwin L."/>
            <person name="Pitluck S."/>
            <person name="Ivanova N."/>
            <person name="Mavromatis K."/>
            <person name="Mikhailova N."/>
            <person name="Pati A."/>
            <person name="Chen A."/>
            <person name="Palaniappan K."/>
            <person name="Land M."/>
            <person name="Hauser L."/>
            <person name="Chang Y.J."/>
            <person name="Jeffries C.D."/>
            <person name="Chain P."/>
            <person name="Saunders E."/>
            <person name="Brettin T."/>
            <person name="Detter J.C."/>
            <person name="Goker M."/>
            <person name="Bristow J."/>
            <person name="Eisen J.A."/>
            <person name="Markowitz V."/>
            <person name="Hugenholtz P."/>
            <person name="Kyrpides N.C."/>
            <person name="Klenk H.P."/>
            <person name="Han C."/>
        </authorList>
    </citation>
    <scope>NUCLEOTIDE SEQUENCE [LARGE SCALE GENOMIC DNA]</scope>
    <source>
        <strain evidence="15">ATCC 49208 / DSM 771 / VKM B-1644</strain>
    </source>
</reference>
<evidence type="ECO:0000313" key="15">
    <source>
        <dbReference type="Proteomes" id="UP000002217"/>
    </source>
</evidence>
<evidence type="ECO:0000256" key="9">
    <source>
        <dbReference type="ARBA" id="ARBA00023306"/>
    </source>
</evidence>
<dbReference type="KEGG" id="dae:Dtox_1225"/>
<evidence type="ECO:0000256" key="11">
    <source>
        <dbReference type="NCBIfam" id="TIGR02224"/>
    </source>
</evidence>
<dbReference type="eggNOG" id="COG4974">
    <property type="taxonomic scope" value="Bacteria"/>
</dbReference>
<dbReference type="InterPro" id="IPR013762">
    <property type="entry name" value="Integrase-like_cat_sf"/>
</dbReference>
<dbReference type="OrthoDB" id="9785687at2"/>
<comment type="subunit">
    <text evidence="10">Forms a cyclic heterotetrameric complex composed of two molecules of XerC and two molecules of XerD.</text>
</comment>
<dbReference type="Gene3D" id="1.10.150.130">
    <property type="match status" value="1"/>
</dbReference>
<evidence type="ECO:0000256" key="2">
    <source>
        <dbReference type="ARBA" id="ARBA00006657"/>
    </source>
</evidence>
<dbReference type="Proteomes" id="UP000002217">
    <property type="component" value="Chromosome"/>
</dbReference>
<dbReference type="NCBIfam" id="NF001399">
    <property type="entry name" value="PRK00283.1"/>
    <property type="match status" value="1"/>
</dbReference>
<dbReference type="InterPro" id="IPR010998">
    <property type="entry name" value="Integrase_recombinase_N"/>
</dbReference>
<dbReference type="InterPro" id="IPR002104">
    <property type="entry name" value="Integrase_catalytic"/>
</dbReference>
<keyword evidence="6 10" id="KW-0229">DNA integration</keyword>
<dbReference type="InterPro" id="IPR050090">
    <property type="entry name" value="Tyrosine_recombinase_XerCD"/>
</dbReference>
<dbReference type="GO" id="GO:0051301">
    <property type="term" value="P:cell division"/>
    <property type="evidence" value="ECO:0007669"/>
    <property type="project" value="UniProtKB-UniRule"/>
</dbReference>
<dbReference type="RefSeq" id="WP_015756824.1">
    <property type="nucleotide sequence ID" value="NC_013216.1"/>
</dbReference>
<dbReference type="PANTHER" id="PTHR30349:SF77">
    <property type="entry name" value="TYROSINE RECOMBINASE XERC"/>
    <property type="match status" value="1"/>
</dbReference>
<protein>
    <recommendedName>
        <fullName evidence="10 11">Tyrosine recombinase XerC</fullName>
    </recommendedName>
</protein>
<dbReference type="NCBIfam" id="TIGR02224">
    <property type="entry name" value="recomb_XerC"/>
    <property type="match status" value="1"/>
</dbReference>
<dbReference type="InterPro" id="IPR023009">
    <property type="entry name" value="Tyrosine_recombinase_XerC/XerD"/>
</dbReference>
<feature type="active site" evidence="10">
    <location>
        <position position="247"/>
    </location>
</feature>
<evidence type="ECO:0000256" key="6">
    <source>
        <dbReference type="ARBA" id="ARBA00022908"/>
    </source>
</evidence>
<dbReference type="SUPFAM" id="SSF56349">
    <property type="entry name" value="DNA breaking-rejoining enzymes"/>
    <property type="match status" value="1"/>
</dbReference>
<evidence type="ECO:0000256" key="5">
    <source>
        <dbReference type="ARBA" id="ARBA00022829"/>
    </source>
</evidence>
<sequence>MYSLLDNFIIYLQLQKNASPKTVESYQKDLFDGIDFFSAALNKKDNELLPMDVSHNLMRRYLAQMQQKGLARSTVARRLASWRSFYKYLCREDYLQQNHLAGVATPKGNGKLPLFLETEQLKLLLEAPDSTTSLGQRDAALLEILYAAGLRVSEAVNLDLSALDFDSRMLKAYGKGSKERMIPFGTYAAAALKLYIKDGRHKLSKISQSEQAVFLNNSGTRLSDRGIRKIIDKYIEKTGLKSAISPHTLRHTFATHLLDNGADLRSVQELLGHVRLSTTQIYTHVSVEKLKGVHKKYHPRS</sequence>
<evidence type="ECO:0000259" key="13">
    <source>
        <dbReference type="PROSITE" id="PS51900"/>
    </source>
</evidence>
<feature type="domain" description="Core-binding (CB)" evidence="13">
    <location>
        <begin position="1"/>
        <end position="90"/>
    </location>
</feature>
<feature type="active site" evidence="10">
    <location>
        <position position="250"/>
    </location>
</feature>
<dbReference type="CDD" id="cd00798">
    <property type="entry name" value="INT_XerDC_C"/>
    <property type="match status" value="1"/>
</dbReference>
<comment type="function">
    <text evidence="10">Site-specific tyrosine recombinase, which acts by catalyzing the cutting and rejoining of the recombining DNA molecules. The XerC-XerD complex is essential to convert dimers of the bacterial chromosome into monomers to permit their segregation at cell division. It also contributes to the segregational stability of plasmids.</text>
</comment>
<evidence type="ECO:0000256" key="4">
    <source>
        <dbReference type="ARBA" id="ARBA00022618"/>
    </source>
</evidence>
<evidence type="ECO:0000256" key="3">
    <source>
        <dbReference type="ARBA" id="ARBA00022490"/>
    </source>
</evidence>
<organism evidence="14 15">
    <name type="scientific">Desulfofarcimen acetoxidans (strain ATCC 49208 / DSM 771 / KCTC 5769 / VKM B-1644 / 5575)</name>
    <name type="common">Desulfotomaculum acetoxidans</name>
    <dbReference type="NCBI Taxonomy" id="485916"/>
    <lineage>
        <taxon>Bacteria</taxon>
        <taxon>Bacillati</taxon>
        <taxon>Bacillota</taxon>
        <taxon>Clostridia</taxon>
        <taxon>Eubacteriales</taxon>
        <taxon>Peptococcaceae</taxon>
        <taxon>Desulfofarcimen</taxon>
    </lineage>
</organism>
<dbReference type="Pfam" id="PF00589">
    <property type="entry name" value="Phage_integrase"/>
    <property type="match status" value="1"/>
</dbReference>
<dbReference type="InterPro" id="IPR011931">
    <property type="entry name" value="Recomb_XerC"/>
</dbReference>
<dbReference type="STRING" id="485916.Dtox_1225"/>
<keyword evidence="3 10" id="KW-0963">Cytoplasm</keyword>
<dbReference type="Gene3D" id="1.10.443.10">
    <property type="entry name" value="Intergrase catalytic core"/>
    <property type="match status" value="1"/>
</dbReference>
<dbReference type="HAMAP" id="MF_01808">
    <property type="entry name" value="Recomb_XerC_XerD"/>
    <property type="match status" value="1"/>
</dbReference>
<keyword evidence="4 10" id="KW-0132">Cell division</keyword>
<evidence type="ECO:0000256" key="8">
    <source>
        <dbReference type="ARBA" id="ARBA00023172"/>
    </source>
</evidence>
<evidence type="ECO:0000256" key="7">
    <source>
        <dbReference type="ARBA" id="ARBA00023125"/>
    </source>
</evidence>
<dbReference type="PROSITE" id="PS51898">
    <property type="entry name" value="TYR_RECOMBINASE"/>
    <property type="match status" value="1"/>
</dbReference>
<evidence type="ECO:0000256" key="1">
    <source>
        <dbReference type="ARBA" id="ARBA00004496"/>
    </source>
</evidence>
<dbReference type="GO" id="GO:0005737">
    <property type="term" value="C:cytoplasm"/>
    <property type="evidence" value="ECO:0007669"/>
    <property type="project" value="UniProtKB-SubCell"/>
</dbReference>
<dbReference type="Pfam" id="PF02899">
    <property type="entry name" value="Phage_int_SAM_1"/>
    <property type="match status" value="1"/>
</dbReference>
<dbReference type="GO" id="GO:0006313">
    <property type="term" value="P:DNA transposition"/>
    <property type="evidence" value="ECO:0007669"/>
    <property type="project" value="UniProtKB-UniRule"/>
</dbReference>
<comment type="similarity">
    <text evidence="2 10">Belongs to the 'phage' integrase family. XerC subfamily.</text>
</comment>
<evidence type="ECO:0000256" key="10">
    <source>
        <dbReference type="HAMAP-Rule" id="MF_01808"/>
    </source>
</evidence>
<dbReference type="GO" id="GO:0007059">
    <property type="term" value="P:chromosome segregation"/>
    <property type="evidence" value="ECO:0007669"/>
    <property type="project" value="UniProtKB-UniRule"/>
</dbReference>
<evidence type="ECO:0000313" key="14">
    <source>
        <dbReference type="EMBL" id="ACV62109.1"/>
    </source>
</evidence>
<keyword evidence="15" id="KW-1185">Reference proteome</keyword>